<reference evidence="4" key="1">
    <citation type="submission" date="2015-04" db="EMBL/GenBank/DDBJ databases">
        <title>The genome sequence of the plant pathogenic Rhizarian Plasmodiophora brassicae reveals insights in its biotrophic life cycle and the origin of chitin synthesis.</title>
        <authorList>
            <person name="Schwelm A."/>
            <person name="Fogelqvist J."/>
            <person name="Knaust A."/>
            <person name="Julke S."/>
            <person name="Lilja T."/>
            <person name="Dhandapani V."/>
            <person name="Bonilla-Rosso G."/>
            <person name="Karlsson M."/>
            <person name="Shevchenko A."/>
            <person name="Choi S.R."/>
            <person name="Kim H.G."/>
            <person name="Park J.Y."/>
            <person name="Lim Y.P."/>
            <person name="Ludwig-Muller J."/>
            <person name="Dixelius C."/>
        </authorList>
    </citation>
    <scope>NUCLEOTIDE SEQUENCE</scope>
    <source>
        <tissue evidence="4">Potato root galls</tissue>
    </source>
</reference>
<evidence type="ECO:0000256" key="2">
    <source>
        <dbReference type="ARBA" id="ARBA00022540"/>
    </source>
</evidence>
<dbReference type="EMBL" id="HACM01011304">
    <property type="protein sequence ID" value="CRZ11746.1"/>
    <property type="molecule type" value="Transcribed_RNA"/>
</dbReference>
<accession>A0A0H5RDC2</accession>
<protein>
    <recommendedName>
        <fullName evidence="5">Translation initiation factor 3 N-terminal domain-containing protein</fullName>
    </recommendedName>
</protein>
<dbReference type="SUPFAM" id="SSF55200">
    <property type="entry name" value="Translation initiation factor IF3, C-terminal domain"/>
    <property type="match status" value="1"/>
</dbReference>
<dbReference type="InterPro" id="IPR036788">
    <property type="entry name" value="T_IF-3_C_sf"/>
</dbReference>
<evidence type="ECO:0000256" key="3">
    <source>
        <dbReference type="ARBA" id="ARBA00022917"/>
    </source>
</evidence>
<dbReference type="PANTHER" id="PTHR10938:SF0">
    <property type="entry name" value="TRANSLATION INITIATION FACTOR IF-3, MITOCHONDRIAL"/>
    <property type="match status" value="1"/>
</dbReference>
<organism evidence="4">
    <name type="scientific">Spongospora subterranea</name>
    <dbReference type="NCBI Taxonomy" id="70186"/>
    <lineage>
        <taxon>Eukaryota</taxon>
        <taxon>Sar</taxon>
        <taxon>Rhizaria</taxon>
        <taxon>Endomyxa</taxon>
        <taxon>Phytomyxea</taxon>
        <taxon>Plasmodiophorida</taxon>
        <taxon>Plasmodiophoridae</taxon>
        <taxon>Spongospora</taxon>
    </lineage>
</organism>
<dbReference type="SUPFAM" id="SSF54364">
    <property type="entry name" value="Translation initiation factor IF3, N-terminal domain"/>
    <property type="match status" value="1"/>
</dbReference>
<dbReference type="AlphaFoldDB" id="A0A0H5RDC2"/>
<evidence type="ECO:0008006" key="5">
    <source>
        <dbReference type="Google" id="ProtNLM"/>
    </source>
</evidence>
<dbReference type="PANTHER" id="PTHR10938">
    <property type="entry name" value="TRANSLATION INITIATION FACTOR IF-3"/>
    <property type="match status" value="1"/>
</dbReference>
<dbReference type="GO" id="GO:0003743">
    <property type="term" value="F:translation initiation factor activity"/>
    <property type="evidence" value="ECO:0007669"/>
    <property type="project" value="UniProtKB-KW"/>
</dbReference>
<dbReference type="InterPro" id="IPR001288">
    <property type="entry name" value="Translation_initiation_fac_3"/>
</dbReference>
<evidence type="ECO:0000313" key="4">
    <source>
        <dbReference type="EMBL" id="CRZ11746.1"/>
    </source>
</evidence>
<dbReference type="GO" id="GO:0043022">
    <property type="term" value="F:ribosome binding"/>
    <property type="evidence" value="ECO:0007669"/>
    <property type="project" value="TreeGrafter"/>
</dbReference>
<feature type="non-terminal residue" evidence="4">
    <location>
        <position position="1"/>
    </location>
</feature>
<sequence>APSTGARTVTELAKKVVMILARLSSCRIAAIVNNDSRPVIIRRWLTSPADGASSIVKSVLLIDQHGVNRGNQTMEFARNCAKVAGLTLTMVNRTAVPPVYKITQAVPNVTVARAAGIPVGTIAKPVKDKEYKEKEIKMTSRTEPHDFEHKIGMMKRFLGQGHPIRILIILKSGRKFQNKVNRSVEPESLQALHGRICKEVADLGRMHGSIKDIGWRYTFSIRPITRKSTQ</sequence>
<evidence type="ECO:0000256" key="1">
    <source>
        <dbReference type="ARBA" id="ARBA00005439"/>
    </source>
</evidence>
<keyword evidence="3" id="KW-0648">Protein biosynthesis</keyword>
<dbReference type="Gene3D" id="3.30.110.10">
    <property type="entry name" value="Translation initiation factor 3 (IF-3), C-terminal domain"/>
    <property type="match status" value="1"/>
</dbReference>
<dbReference type="GO" id="GO:0032790">
    <property type="term" value="P:ribosome disassembly"/>
    <property type="evidence" value="ECO:0007669"/>
    <property type="project" value="TreeGrafter"/>
</dbReference>
<keyword evidence="2" id="KW-0396">Initiation factor</keyword>
<name>A0A0H5RDC2_9EUKA</name>
<dbReference type="InterPro" id="IPR036787">
    <property type="entry name" value="T_IF-3_N_sf"/>
</dbReference>
<comment type="similarity">
    <text evidence="1">Belongs to the IF-3 family.</text>
</comment>
<proteinExistence type="inferred from homology"/>
<dbReference type="Gene3D" id="3.10.20.80">
    <property type="entry name" value="Translation initiation factor 3 (IF-3), N-terminal domain"/>
    <property type="match status" value="1"/>
</dbReference>